<organism evidence="3">
    <name type="scientific">uncultured Caudovirales phage</name>
    <dbReference type="NCBI Taxonomy" id="2100421"/>
    <lineage>
        <taxon>Viruses</taxon>
        <taxon>Duplodnaviria</taxon>
        <taxon>Heunggongvirae</taxon>
        <taxon>Uroviricota</taxon>
        <taxon>Caudoviricetes</taxon>
        <taxon>Peduoviridae</taxon>
        <taxon>Maltschvirus</taxon>
        <taxon>Maltschvirus maltsch</taxon>
    </lineage>
</organism>
<evidence type="ECO:0000256" key="1">
    <source>
        <dbReference type="SAM" id="MobiDB-lite"/>
    </source>
</evidence>
<proteinExistence type="predicted"/>
<feature type="region of interest" description="Disordered" evidence="1">
    <location>
        <begin position="465"/>
        <end position="502"/>
    </location>
</feature>
<dbReference type="EMBL" id="LR797292">
    <property type="protein sequence ID" value="CAB4200076.1"/>
    <property type="molecule type" value="Genomic_DNA"/>
</dbReference>
<evidence type="ECO:0000313" key="4">
    <source>
        <dbReference type="EMBL" id="CAB4218244.1"/>
    </source>
</evidence>
<evidence type="ECO:0008006" key="5">
    <source>
        <dbReference type="Google" id="ProtNLM"/>
    </source>
</evidence>
<evidence type="ECO:0000313" key="2">
    <source>
        <dbReference type="EMBL" id="CAB4187193.1"/>
    </source>
</evidence>
<name>A0A6J5RS27_9CAUD</name>
<protein>
    <recommendedName>
        <fullName evidence="5">Terminase</fullName>
    </recommendedName>
</protein>
<dbReference type="Gene3D" id="3.30.420.240">
    <property type="match status" value="1"/>
</dbReference>
<dbReference type="EMBL" id="LR797107">
    <property type="protein sequence ID" value="CAB4187193.1"/>
    <property type="molecule type" value="Genomic_DNA"/>
</dbReference>
<dbReference type="EMBL" id="LR797469">
    <property type="protein sequence ID" value="CAB4218244.1"/>
    <property type="molecule type" value="Genomic_DNA"/>
</dbReference>
<dbReference type="Gene3D" id="3.40.50.300">
    <property type="entry name" value="P-loop containing nucleotide triphosphate hydrolases"/>
    <property type="match status" value="1"/>
</dbReference>
<dbReference type="InterPro" id="IPR027417">
    <property type="entry name" value="P-loop_NTPase"/>
</dbReference>
<sequence>MASAHQPDTAQDYETLLHTAVADYYSDPLGFVLFAYDWPINGEVGPDTWQAEVLTEIGQAVAERGYDGLGSVLPIREAIASGHSIGKSALIAWVVDWLMSTRPECRGTITANTNEQLEKKTWSAIREWTAKCRTGHWFEINSKIMYRRGNNPKTGQPWRSTWFCSPQTCKEENADAYQGQHAKGSTSFYLFDEASGIPSAIWEAAEGGLTDEPIFLALGNPTKNSGKFHEIAFGKQRGRWTTHVIDARTCKFANHALIQQWLEDYDEDSDFFRVRVRGLPPNASELQFIDNLRVWAAQKNAPASLPSDPLICGVDVSGGGSAWTVARFRKGLDASSRPPIRINGENSVKDDRQLVVSALAEVLSRTGKDKVDAMFIDTAFGGPIVVHLRNRGFTNVFEVNFGAPSPDPRQLNQRAYQWNLMKEWLPKGSIPKDDDRLEADLCGPGFHLNNKNQLVLESKQSMLERGLASPDDGDGLSLTFAQPVAPAQNEPTADYVPPGTWG</sequence>
<reference evidence="3" key="1">
    <citation type="submission" date="2020-05" db="EMBL/GenBank/DDBJ databases">
        <authorList>
            <person name="Chiriac C."/>
            <person name="Salcher M."/>
            <person name="Ghai R."/>
            <person name="Kavagutti S V."/>
        </authorList>
    </citation>
    <scope>NUCLEOTIDE SEQUENCE</scope>
</reference>
<accession>A0A6J5RS27</accession>
<gene>
    <name evidence="2" type="ORF">UFOVP1154_17</name>
    <name evidence="3" type="ORF">UFOVP1341_20</name>
    <name evidence="4" type="ORF">UFOVP1601_7</name>
</gene>
<evidence type="ECO:0000313" key="3">
    <source>
        <dbReference type="EMBL" id="CAB4200076.1"/>
    </source>
</evidence>